<comment type="caution">
    <text evidence="1">The sequence shown here is derived from an EMBL/GenBank/DDBJ whole genome shotgun (WGS) entry which is preliminary data.</text>
</comment>
<proteinExistence type="predicted"/>
<name>A0A9D8PPZ8_9DELT</name>
<dbReference type="Proteomes" id="UP000809273">
    <property type="component" value="Unassembled WGS sequence"/>
</dbReference>
<accession>A0A9D8PPZ8</accession>
<reference evidence="1" key="2">
    <citation type="submission" date="2021-01" db="EMBL/GenBank/DDBJ databases">
        <authorList>
            <person name="Hahn C.R."/>
            <person name="Youssef N.H."/>
            <person name="Elshahed M."/>
        </authorList>
    </citation>
    <scope>NUCLEOTIDE SEQUENCE</scope>
    <source>
        <strain evidence="1">Zod_Metabat.24</strain>
    </source>
</reference>
<evidence type="ECO:0000313" key="2">
    <source>
        <dbReference type="Proteomes" id="UP000809273"/>
    </source>
</evidence>
<dbReference type="EMBL" id="JAFGIX010000086">
    <property type="protein sequence ID" value="MBN1574684.1"/>
    <property type="molecule type" value="Genomic_DNA"/>
</dbReference>
<sequence>MKNSNSIRKIHIILTFLVFSFFILVGLFSQNARASKIEEMDSTLGWNIQLRPSVLFGSDGRVLYVMDMNIPLYNGEDNLLFAAPKFTPNMWS</sequence>
<reference evidence="1" key="1">
    <citation type="journal article" date="2021" name="Environ. Microbiol.">
        <title>Genomic characterization of three novel Desulfobacterota classes expand the metabolic and phylogenetic diversity of the phylum.</title>
        <authorList>
            <person name="Murphy C.L."/>
            <person name="Biggerstaff J."/>
            <person name="Eichhorn A."/>
            <person name="Ewing E."/>
            <person name="Shahan R."/>
            <person name="Soriano D."/>
            <person name="Stewart S."/>
            <person name="VanMol K."/>
            <person name="Walker R."/>
            <person name="Walters P."/>
            <person name="Elshahed M.S."/>
            <person name="Youssef N.H."/>
        </authorList>
    </citation>
    <scope>NUCLEOTIDE SEQUENCE</scope>
    <source>
        <strain evidence="1">Zod_Metabat.24</strain>
    </source>
</reference>
<organism evidence="1 2">
    <name type="scientific">Candidatus Zymogenus saltonus</name>
    <dbReference type="NCBI Taxonomy" id="2844893"/>
    <lineage>
        <taxon>Bacteria</taxon>
        <taxon>Deltaproteobacteria</taxon>
        <taxon>Candidatus Zymogenia</taxon>
        <taxon>Candidatus Zymogeniales</taxon>
        <taxon>Candidatus Zymogenaceae</taxon>
        <taxon>Candidatus Zymogenus</taxon>
    </lineage>
</organism>
<evidence type="ECO:0000313" key="1">
    <source>
        <dbReference type="EMBL" id="MBN1574684.1"/>
    </source>
</evidence>
<protein>
    <submittedName>
        <fullName evidence="1">Uncharacterized protein</fullName>
    </submittedName>
</protein>
<gene>
    <name evidence="1" type="ORF">JW984_15915</name>
</gene>
<dbReference type="AlphaFoldDB" id="A0A9D8PPZ8"/>